<sequence length="38" mass="4453">MTRRDEVDILKEAILHILEEATEEELKIIYLFVSHLAA</sequence>
<dbReference type="EMBL" id="BK032596">
    <property type="protein sequence ID" value="DAF50464.1"/>
    <property type="molecule type" value="Genomic_DNA"/>
</dbReference>
<reference evidence="1" key="1">
    <citation type="journal article" date="2021" name="Proc. Natl. Acad. Sci. U.S.A.">
        <title>A Catalog of Tens of Thousands of Viruses from Human Metagenomes Reveals Hidden Associations with Chronic Diseases.</title>
        <authorList>
            <person name="Tisza M.J."/>
            <person name="Buck C.B."/>
        </authorList>
    </citation>
    <scope>NUCLEOTIDE SEQUENCE</scope>
    <source>
        <strain evidence="1">CtuIn11</strain>
    </source>
</reference>
<protein>
    <submittedName>
        <fullName evidence="1">Uncharacterized protein</fullName>
    </submittedName>
</protein>
<accession>A0A8S5SHR2</accession>
<proteinExistence type="predicted"/>
<evidence type="ECO:0000313" key="1">
    <source>
        <dbReference type="EMBL" id="DAF50464.1"/>
    </source>
</evidence>
<organism evidence="1">
    <name type="scientific">Myoviridae sp. ctuIn11</name>
    <dbReference type="NCBI Taxonomy" id="2827715"/>
    <lineage>
        <taxon>Viruses</taxon>
        <taxon>Duplodnaviria</taxon>
        <taxon>Heunggongvirae</taxon>
        <taxon>Uroviricota</taxon>
        <taxon>Caudoviricetes</taxon>
    </lineage>
</organism>
<name>A0A8S5SHR2_9CAUD</name>